<accession>A0A7I8IMR8</accession>
<organism evidence="1">
    <name type="scientific">Spirodela intermedia</name>
    <name type="common">Intermediate duckweed</name>
    <dbReference type="NCBI Taxonomy" id="51605"/>
    <lineage>
        <taxon>Eukaryota</taxon>
        <taxon>Viridiplantae</taxon>
        <taxon>Streptophyta</taxon>
        <taxon>Embryophyta</taxon>
        <taxon>Tracheophyta</taxon>
        <taxon>Spermatophyta</taxon>
        <taxon>Magnoliopsida</taxon>
        <taxon>Liliopsida</taxon>
        <taxon>Araceae</taxon>
        <taxon>Lemnoideae</taxon>
        <taxon>Spirodela</taxon>
    </lineage>
</organism>
<evidence type="ECO:0000313" key="2">
    <source>
        <dbReference type="Proteomes" id="UP001189122"/>
    </source>
</evidence>
<reference evidence="1 2" key="1">
    <citation type="submission" date="2019-12" db="EMBL/GenBank/DDBJ databases">
        <authorList>
            <person name="Scholz U."/>
            <person name="Mascher M."/>
            <person name="Fiebig A."/>
        </authorList>
    </citation>
    <scope>NUCLEOTIDE SEQUENCE</scope>
</reference>
<name>A0A7I8IMR8_SPIIN</name>
<evidence type="ECO:0000313" key="1">
    <source>
        <dbReference type="EMBL" id="CAA2619026.1"/>
    </source>
</evidence>
<dbReference type="EMBL" id="CACRZD030000004">
    <property type="protein sequence ID" value="CAA6658750.1"/>
    <property type="molecule type" value="Genomic_DNA"/>
</dbReference>
<sequence length="181" mass="19191">MFDQRPAGGGGVVGDERAPSLVVTLKERDWPLRKLLLCQFCPQFLVIACQPPLEPLMETAWTSPEWPLMVNLILPFSGKRLCNNSTRGKDPRGGGRLPPVGDGNDAGAVLGNVLEDGLGEQAPQLSPLLNSAVLSAAVSVPYPWLRLRHTHCAGGVAAAIEGGVRVGPPSPISIPAGKRRH</sequence>
<dbReference type="EMBL" id="LR743591">
    <property type="protein sequence ID" value="CAA2619026.1"/>
    <property type="molecule type" value="Genomic_DNA"/>
</dbReference>
<gene>
    <name evidence="1" type="ORF">SI7747_04005193</name>
</gene>
<dbReference type="Proteomes" id="UP001189122">
    <property type="component" value="Unassembled WGS sequence"/>
</dbReference>
<dbReference type="AlphaFoldDB" id="A0A7I8IMR8"/>
<proteinExistence type="predicted"/>
<protein>
    <submittedName>
        <fullName evidence="1">Uncharacterized protein</fullName>
    </submittedName>
</protein>
<keyword evidence="2" id="KW-1185">Reference proteome</keyword>